<sequence length="533" mass="59253">MTSTCSECGALKIAKEEPNLVIPVTTSWTLARLQQLAKSNAPPNDAETAYLRAVVPNAAARLTCLEDEISQLKERLELLETERAEVTNYHSSNAAILSPLRRMPSGLMAEIFSWSLPGMDEMKGGTSDAQKSPWVLAQVSSRWRKISLSTPSLWSLVQVWGGDVDDLDIDFVRTQVERARKLKIHFYAAEDGDSAVQIKLFDFLCAHAPRWEEFSVQITPALVPRLGALRGRLPSLQRLWIQWDKEENHAGDDPIKCFETASALLDVGMQRLTGPSTLIPLPTHQLTSYRLRAPWDIHQRVLEMSPNIIEAQIFTSSQPEASCATLSLLHLRRLFVSELVVLDYIRAPSLDAIAVWMDKPESTEMVGHLDSFLLRSSCTLRQLHFRGSPHVATTAETLKKYPTIARLVLTFNGGTEEGNTVALHDHLTMLSLQDDSGSIVLSPHLTEIFLGSTGSTPMDYPLFLNMLQYRRKSPIASSALSNAMFVAVEGPGPDPVTLAKMNALRDAGLDIRLDFGAKARRQIGSWIYSCPWI</sequence>
<dbReference type="AlphaFoldDB" id="A0AAD7B3V7"/>
<keyword evidence="1" id="KW-0175">Coiled coil</keyword>
<protein>
    <recommendedName>
        <fullName evidence="4">F-box domain-containing protein</fullName>
    </recommendedName>
</protein>
<name>A0AAD7B3V7_9AGAR</name>
<comment type="caution">
    <text evidence="2">The sequence shown here is derived from an EMBL/GenBank/DDBJ whole genome shotgun (WGS) entry which is preliminary data.</text>
</comment>
<feature type="coiled-coil region" evidence="1">
    <location>
        <begin position="55"/>
        <end position="89"/>
    </location>
</feature>
<reference evidence="2" key="1">
    <citation type="submission" date="2023-03" db="EMBL/GenBank/DDBJ databases">
        <title>Massive genome expansion in bonnet fungi (Mycena s.s.) driven by repeated elements and novel gene families across ecological guilds.</title>
        <authorList>
            <consortium name="Lawrence Berkeley National Laboratory"/>
            <person name="Harder C.B."/>
            <person name="Miyauchi S."/>
            <person name="Viragh M."/>
            <person name="Kuo A."/>
            <person name="Thoen E."/>
            <person name="Andreopoulos B."/>
            <person name="Lu D."/>
            <person name="Skrede I."/>
            <person name="Drula E."/>
            <person name="Henrissat B."/>
            <person name="Morin E."/>
            <person name="Kohler A."/>
            <person name="Barry K."/>
            <person name="LaButti K."/>
            <person name="Morin E."/>
            <person name="Salamov A."/>
            <person name="Lipzen A."/>
            <person name="Mereny Z."/>
            <person name="Hegedus B."/>
            <person name="Baldrian P."/>
            <person name="Stursova M."/>
            <person name="Weitz H."/>
            <person name="Taylor A."/>
            <person name="Grigoriev I.V."/>
            <person name="Nagy L.G."/>
            <person name="Martin F."/>
            <person name="Kauserud H."/>
        </authorList>
    </citation>
    <scope>NUCLEOTIDE SEQUENCE</scope>
    <source>
        <strain evidence="2">9284</strain>
    </source>
</reference>
<proteinExistence type="predicted"/>
<keyword evidence="3" id="KW-1185">Reference proteome</keyword>
<dbReference type="Proteomes" id="UP001221142">
    <property type="component" value="Unassembled WGS sequence"/>
</dbReference>
<accession>A0AAD7B3V7</accession>
<evidence type="ECO:0000313" key="2">
    <source>
        <dbReference type="EMBL" id="KAJ7608992.1"/>
    </source>
</evidence>
<dbReference type="EMBL" id="JARKIF010000042">
    <property type="protein sequence ID" value="KAJ7608992.1"/>
    <property type="molecule type" value="Genomic_DNA"/>
</dbReference>
<organism evidence="2 3">
    <name type="scientific">Roridomyces roridus</name>
    <dbReference type="NCBI Taxonomy" id="1738132"/>
    <lineage>
        <taxon>Eukaryota</taxon>
        <taxon>Fungi</taxon>
        <taxon>Dikarya</taxon>
        <taxon>Basidiomycota</taxon>
        <taxon>Agaricomycotina</taxon>
        <taxon>Agaricomycetes</taxon>
        <taxon>Agaricomycetidae</taxon>
        <taxon>Agaricales</taxon>
        <taxon>Marasmiineae</taxon>
        <taxon>Mycenaceae</taxon>
        <taxon>Roridomyces</taxon>
    </lineage>
</organism>
<gene>
    <name evidence="2" type="ORF">FB45DRAFT_373338</name>
</gene>
<evidence type="ECO:0000256" key="1">
    <source>
        <dbReference type="SAM" id="Coils"/>
    </source>
</evidence>
<evidence type="ECO:0008006" key="4">
    <source>
        <dbReference type="Google" id="ProtNLM"/>
    </source>
</evidence>
<evidence type="ECO:0000313" key="3">
    <source>
        <dbReference type="Proteomes" id="UP001221142"/>
    </source>
</evidence>